<reference evidence="2" key="2">
    <citation type="submission" date="2021-02" db="EMBL/GenBank/DDBJ databases">
        <authorList>
            <person name="Kimball J.A."/>
            <person name="Haas M.W."/>
            <person name="Macchietto M."/>
            <person name="Kono T."/>
            <person name="Duquette J."/>
            <person name="Shao M."/>
        </authorList>
    </citation>
    <scope>NUCLEOTIDE SEQUENCE</scope>
    <source>
        <tissue evidence="2">Fresh leaf tissue</tissue>
    </source>
</reference>
<dbReference type="Proteomes" id="UP000729402">
    <property type="component" value="Unassembled WGS sequence"/>
</dbReference>
<organism evidence="2 3">
    <name type="scientific">Zizania palustris</name>
    <name type="common">Northern wild rice</name>
    <dbReference type="NCBI Taxonomy" id="103762"/>
    <lineage>
        <taxon>Eukaryota</taxon>
        <taxon>Viridiplantae</taxon>
        <taxon>Streptophyta</taxon>
        <taxon>Embryophyta</taxon>
        <taxon>Tracheophyta</taxon>
        <taxon>Spermatophyta</taxon>
        <taxon>Magnoliopsida</taxon>
        <taxon>Liliopsida</taxon>
        <taxon>Poales</taxon>
        <taxon>Poaceae</taxon>
        <taxon>BOP clade</taxon>
        <taxon>Oryzoideae</taxon>
        <taxon>Oryzeae</taxon>
        <taxon>Zizaniinae</taxon>
        <taxon>Zizania</taxon>
    </lineage>
</organism>
<feature type="compositionally biased region" description="Basic and acidic residues" evidence="1">
    <location>
        <begin position="57"/>
        <end position="68"/>
    </location>
</feature>
<name>A0A8J5T727_ZIZPA</name>
<feature type="compositionally biased region" description="Acidic residues" evidence="1">
    <location>
        <begin position="24"/>
        <end position="34"/>
    </location>
</feature>
<proteinExistence type="predicted"/>
<evidence type="ECO:0000313" key="3">
    <source>
        <dbReference type="Proteomes" id="UP000729402"/>
    </source>
</evidence>
<gene>
    <name evidence="2" type="ORF">GUJ93_ZPchr0006g45664</name>
</gene>
<comment type="caution">
    <text evidence="2">The sequence shown here is derived from an EMBL/GenBank/DDBJ whole genome shotgun (WGS) entry which is preliminary data.</text>
</comment>
<reference evidence="2" key="1">
    <citation type="journal article" date="2021" name="bioRxiv">
        <title>Whole Genome Assembly and Annotation of Northern Wild Rice, Zizania palustris L., Supports a Whole Genome Duplication in the Zizania Genus.</title>
        <authorList>
            <person name="Haas M."/>
            <person name="Kono T."/>
            <person name="Macchietto M."/>
            <person name="Millas R."/>
            <person name="McGilp L."/>
            <person name="Shao M."/>
            <person name="Duquette J."/>
            <person name="Hirsch C.N."/>
            <person name="Kimball J."/>
        </authorList>
    </citation>
    <scope>NUCLEOTIDE SEQUENCE</scope>
    <source>
        <tissue evidence="2">Fresh leaf tissue</tissue>
    </source>
</reference>
<protein>
    <submittedName>
        <fullName evidence="2">Uncharacterized protein</fullName>
    </submittedName>
</protein>
<feature type="region of interest" description="Disordered" evidence="1">
    <location>
        <begin position="11"/>
        <end position="72"/>
    </location>
</feature>
<evidence type="ECO:0000256" key="1">
    <source>
        <dbReference type="SAM" id="MobiDB-lite"/>
    </source>
</evidence>
<keyword evidence="3" id="KW-1185">Reference proteome</keyword>
<sequence>MEIFFKVDEVVRRGDNNNPNPNSDDLDEEDDLEFEEHNNEEVHMEEASNDKTTTPDTNKDIDCAEDTNHTAYGKVVPNEEEIVEATIDLSVNILLEEISFMVTADKDDAGCRIDVPTRGG</sequence>
<dbReference type="EMBL" id="JAAALK010000283">
    <property type="protein sequence ID" value="KAG8076660.1"/>
    <property type="molecule type" value="Genomic_DNA"/>
</dbReference>
<feature type="compositionally biased region" description="Basic and acidic residues" evidence="1">
    <location>
        <begin position="35"/>
        <end position="49"/>
    </location>
</feature>
<evidence type="ECO:0000313" key="2">
    <source>
        <dbReference type="EMBL" id="KAG8076660.1"/>
    </source>
</evidence>
<accession>A0A8J5T727</accession>
<dbReference type="AlphaFoldDB" id="A0A8J5T727"/>